<accession>A0A165G8D0</accession>
<gene>
    <name evidence="1" type="ORF">LAESUDRAFT_645233</name>
</gene>
<dbReference type="OrthoDB" id="3259294at2759"/>
<protein>
    <submittedName>
        <fullName evidence="1">Uncharacterized protein</fullName>
    </submittedName>
</protein>
<evidence type="ECO:0000313" key="1">
    <source>
        <dbReference type="EMBL" id="KZT09970.1"/>
    </source>
</evidence>
<dbReference type="RefSeq" id="XP_040767710.1">
    <property type="nucleotide sequence ID" value="XM_040903906.1"/>
</dbReference>
<dbReference type="InParanoid" id="A0A165G8D0"/>
<proteinExistence type="predicted"/>
<keyword evidence="2" id="KW-1185">Reference proteome</keyword>
<dbReference type="AlphaFoldDB" id="A0A165G8D0"/>
<dbReference type="EMBL" id="KV427610">
    <property type="protein sequence ID" value="KZT09970.1"/>
    <property type="molecule type" value="Genomic_DNA"/>
</dbReference>
<dbReference type="GeneID" id="63820936"/>
<evidence type="ECO:0000313" key="2">
    <source>
        <dbReference type="Proteomes" id="UP000076871"/>
    </source>
</evidence>
<sequence>MLLTKIVNALTAGVEIGGPMACLYLLKHKDHYTNYTFNVCMWKSFIKQVCTAWDDDKQTGETKIFTVPEPPKKVILTQTRGKFVALSAVDNYIYKPSIFEGTCLYD</sequence>
<dbReference type="Proteomes" id="UP000076871">
    <property type="component" value="Unassembled WGS sequence"/>
</dbReference>
<name>A0A165G8D0_9APHY</name>
<dbReference type="STRING" id="1314785.A0A165G8D0"/>
<reference evidence="1 2" key="1">
    <citation type="journal article" date="2016" name="Mol. Biol. Evol.">
        <title>Comparative Genomics of Early-Diverging Mushroom-Forming Fungi Provides Insights into the Origins of Lignocellulose Decay Capabilities.</title>
        <authorList>
            <person name="Nagy L.G."/>
            <person name="Riley R."/>
            <person name="Tritt A."/>
            <person name="Adam C."/>
            <person name="Daum C."/>
            <person name="Floudas D."/>
            <person name="Sun H."/>
            <person name="Yadav J.S."/>
            <person name="Pangilinan J."/>
            <person name="Larsson K.H."/>
            <person name="Matsuura K."/>
            <person name="Barry K."/>
            <person name="Labutti K."/>
            <person name="Kuo R."/>
            <person name="Ohm R.A."/>
            <person name="Bhattacharya S.S."/>
            <person name="Shirouzu T."/>
            <person name="Yoshinaga Y."/>
            <person name="Martin F.M."/>
            <person name="Grigoriev I.V."/>
            <person name="Hibbett D.S."/>
        </authorList>
    </citation>
    <scope>NUCLEOTIDE SEQUENCE [LARGE SCALE GENOMIC DNA]</scope>
    <source>
        <strain evidence="1 2">93-53</strain>
    </source>
</reference>
<organism evidence="1 2">
    <name type="scientific">Laetiporus sulphureus 93-53</name>
    <dbReference type="NCBI Taxonomy" id="1314785"/>
    <lineage>
        <taxon>Eukaryota</taxon>
        <taxon>Fungi</taxon>
        <taxon>Dikarya</taxon>
        <taxon>Basidiomycota</taxon>
        <taxon>Agaricomycotina</taxon>
        <taxon>Agaricomycetes</taxon>
        <taxon>Polyporales</taxon>
        <taxon>Laetiporus</taxon>
    </lineage>
</organism>